<evidence type="ECO:0000313" key="10">
    <source>
        <dbReference type="EMBL" id="CRF42597.1"/>
    </source>
</evidence>
<dbReference type="Proteomes" id="UP000038622">
    <property type="component" value="Unassembled WGS sequence"/>
</dbReference>
<dbReference type="EMBL" id="CDML01000036">
    <property type="protein sequence ID" value="CRF41325.1"/>
    <property type="molecule type" value="Genomic_DNA"/>
</dbReference>
<evidence type="ECO:0000256" key="8">
    <source>
        <dbReference type="PIRNR" id="PIRNR019714"/>
    </source>
</evidence>
<protein>
    <recommendedName>
        <fullName evidence="2 8">Neuraminyllactose-binding hemagglutinin</fullName>
    </recommendedName>
    <alternativeName>
        <fullName evidence="7 8">Flagellar sheath adhesin</fullName>
    </alternativeName>
    <alternativeName>
        <fullName evidence="6 8">N-acetylneuraminyllactose-binding fibrillar hemagglutinin receptor-binding subunit</fullName>
    </alternativeName>
</protein>
<dbReference type="InterPro" id="IPR007876">
    <property type="entry name" value="NeuraminylLac-bd_hemagglutn"/>
</dbReference>
<evidence type="ECO:0000313" key="13">
    <source>
        <dbReference type="Proteomes" id="UP000041394"/>
    </source>
</evidence>
<dbReference type="EMBL" id="CDMH01000037">
    <property type="protein sequence ID" value="CRF42597.1"/>
    <property type="molecule type" value="Genomic_DNA"/>
</dbReference>
<dbReference type="STRING" id="1578720.HAL011_11160"/>
<gene>
    <name evidence="9" type="ORF">HAL011_11160</name>
    <name evidence="10" type="ORF">HAL013_07910</name>
    <name evidence="11" type="ORF">HAL09_09500</name>
</gene>
<evidence type="ECO:0000313" key="14">
    <source>
        <dbReference type="Proteomes" id="UP000045175"/>
    </source>
</evidence>
<name>A0A0K2XE70_9HELI</name>
<feature type="chain" id="PRO_5013432820" description="Neuraminyllactose-binding hemagglutinin" evidence="8">
    <location>
        <begin position="26"/>
        <end position="260"/>
    </location>
</feature>
<dbReference type="PROSITE" id="PS51257">
    <property type="entry name" value="PROKAR_LIPOPROTEIN"/>
    <property type="match status" value="1"/>
</dbReference>
<dbReference type="Proteomes" id="UP000041394">
    <property type="component" value="Unassembled WGS sequence"/>
</dbReference>
<dbReference type="Proteomes" id="UP000045175">
    <property type="component" value="Unassembled WGS sequence"/>
</dbReference>
<dbReference type="RefSeq" id="WP_053941213.1">
    <property type="nucleotide sequence ID" value="NZ_CDMH01000037.1"/>
</dbReference>
<dbReference type="SUPFAM" id="SSF159594">
    <property type="entry name" value="XCC0632-like"/>
    <property type="match status" value="1"/>
</dbReference>
<comment type="subcellular location">
    <subcellularLocation>
        <location evidence="1">Cell outer membrane</location>
        <topology evidence="1">Lipid-anchor</topology>
    </subcellularLocation>
</comment>
<keyword evidence="5" id="KW-0449">Lipoprotein</keyword>
<dbReference type="AlphaFoldDB" id="A0A0K2XE70"/>
<dbReference type="PIRSF" id="PIRSF019714">
    <property type="entry name" value="Neuraminyllac-bd_haemagglutn"/>
    <property type="match status" value="1"/>
</dbReference>
<sequence>MRKCAKKGVLLALTGISLVLSGCVAGVSTKSKAKGSDLLDFNRPIDIKQEASNNHTIAILTPHIQADENVQPYIDQFQSALARQVQEIFKKEGYHIIRLADAQNLTPAQKNEIYTILKIKGWVGVLEDANINTANPQDTDMDTTVDQSAGAVIFKFFEPKTGRTTHIIAINIGAEHALTYARSPQEIRVDGFAGANSISRGASSSARANPPSRAELEKIHDDAIRGILNKVYGFVIKKMVSWVTNTDLKQYRRAIDQIRK</sequence>
<evidence type="ECO:0000256" key="3">
    <source>
        <dbReference type="ARBA" id="ARBA00023136"/>
    </source>
</evidence>
<evidence type="ECO:0000256" key="2">
    <source>
        <dbReference type="ARBA" id="ARBA00015547"/>
    </source>
</evidence>
<reference evidence="11" key="1">
    <citation type="submission" date="2014-12" db="EMBL/GenBank/DDBJ databases">
        <title>Whole genome sequences of four Staphylococcus schleiferi canine isolates.</title>
        <authorList>
            <person name="Misic A.M."/>
            <person name="Cain C."/>
            <person name="Morris D.O."/>
            <person name="Rankin S."/>
            <person name="Beiting D."/>
        </authorList>
    </citation>
    <scope>NUCLEOTIDE SEQUENCE</scope>
    <source>
        <strain evidence="9">ASB11</strain>
        <strain evidence="10">ASB13</strain>
        <strain evidence="11">ASB9</strain>
    </source>
</reference>
<proteinExistence type="predicted"/>
<evidence type="ECO:0000256" key="7">
    <source>
        <dbReference type="ARBA" id="ARBA00032680"/>
    </source>
</evidence>
<feature type="signal peptide" evidence="8">
    <location>
        <begin position="1"/>
        <end position="25"/>
    </location>
</feature>
<dbReference type="InterPro" id="IPR038531">
    <property type="entry name" value="NeuraminylLac-bd_hemagglutn_sf"/>
</dbReference>
<dbReference type="GO" id="GO:0009279">
    <property type="term" value="C:cell outer membrane"/>
    <property type="evidence" value="ECO:0007669"/>
    <property type="project" value="UniProtKB-SubCell"/>
</dbReference>
<dbReference type="Gene3D" id="3.30.160.180">
    <property type="entry name" value="Putative neuraminyllactose-binding hemagglutinin homolog like domain"/>
    <property type="match status" value="1"/>
</dbReference>
<keyword evidence="4 8" id="KW-0998">Cell outer membrane</keyword>
<evidence type="ECO:0000256" key="4">
    <source>
        <dbReference type="ARBA" id="ARBA00023237"/>
    </source>
</evidence>
<evidence type="ECO:0000256" key="1">
    <source>
        <dbReference type="ARBA" id="ARBA00004459"/>
    </source>
</evidence>
<evidence type="ECO:0000313" key="12">
    <source>
        <dbReference type="Proteomes" id="UP000038622"/>
    </source>
</evidence>
<organism evidence="11 13">
    <name type="scientific">Helicobacter ailurogastricus</name>
    <dbReference type="NCBI Taxonomy" id="1578720"/>
    <lineage>
        <taxon>Bacteria</taxon>
        <taxon>Pseudomonadati</taxon>
        <taxon>Campylobacterota</taxon>
        <taxon>Epsilonproteobacteria</taxon>
        <taxon>Campylobacterales</taxon>
        <taxon>Helicobacteraceae</taxon>
        <taxon>Helicobacter</taxon>
    </lineage>
</organism>
<keyword evidence="8" id="KW-0732">Signal</keyword>
<evidence type="ECO:0000256" key="6">
    <source>
        <dbReference type="ARBA" id="ARBA00030949"/>
    </source>
</evidence>
<keyword evidence="12" id="KW-1185">Reference proteome</keyword>
<dbReference type="OrthoDB" id="5328966at2"/>
<evidence type="ECO:0000256" key="5">
    <source>
        <dbReference type="ARBA" id="ARBA00023288"/>
    </source>
</evidence>
<reference evidence="13 14" key="3">
    <citation type="submission" date="2014-12" db="EMBL/GenBank/DDBJ databases">
        <authorList>
            <person name="Jaenicke S."/>
        </authorList>
    </citation>
    <scope>NUCLEOTIDE SEQUENCE [LARGE SCALE GENOMIC DNA]</scope>
</reference>
<dbReference type="EMBL" id="CDMN01000035">
    <property type="protein sequence ID" value="CRF44371.1"/>
    <property type="molecule type" value="Genomic_DNA"/>
</dbReference>
<evidence type="ECO:0000313" key="9">
    <source>
        <dbReference type="EMBL" id="CRF41325.1"/>
    </source>
</evidence>
<reference evidence="12" key="2">
    <citation type="submission" date="2014-12" db="EMBL/GenBank/DDBJ databases">
        <authorList>
            <person name="Smet A."/>
        </authorList>
    </citation>
    <scope>NUCLEOTIDE SEQUENCE [LARGE SCALE GENOMIC DNA]</scope>
</reference>
<keyword evidence="3 8" id="KW-0472">Membrane</keyword>
<evidence type="ECO:0000313" key="11">
    <source>
        <dbReference type="EMBL" id="CRF44371.1"/>
    </source>
</evidence>
<accession>A0A0K2XE70</accession>
<dbReference type="Pfam" id="PF05211">
    <property type="entry name" value="NLBH"/>
    <property type="match status" value="1"/>
</dbReference>